<name>A0ACC1M6J2_9FUNG</name>
<gene>
    <name evidence="1" type="ORF">IWW38_002037</name>
</gene>
<evidence type="ECO:0000313" key="2">
    <source>
        <dbReference type="Proteomes" id="UP001139981"/>
    </source>
</evidence>
<evidence type="ECO:0000313" key="1">
    <source>
        <dbReference type="EMBL" id="KAJ2896391.1"/>
    </source>
</evidence>
<dbReference type="Proteomes" id="UP001139981">
    <property type="component" value="Unassembled WGS sequence"/>
</dbReference>
<proteinExistence type="predicted"/>
<protein>
    <submittedName>
        <fullName evidence="1">Uncharacterized protein</fullName>
    </submittedName>
</protein>
<keyword evidence="2" id="KW-1185">Reference proteome</keyword>
<reference evidence="1" key="1">
    <citation type="submission" date="2022-07" db="EMBL/GenBank/DDBJ databases">
        <title>Phylogenomic reconstructions and comparative analyses of Kickxellomycotina fungi.</title>
        <authorList>
            <person name="Reynolds N.K."/>
            <person name="Stajich J.E."/>
            <person name="Barry K."/>
            <person name="Grigoriev I.V."/>
            <person name="Crous P."/>
            <person name="Smith M.E."/>
        </authorList>
    </citation>
    <scope>NUCLEOTIDE SEQUENCE</scope>
    <source>
        <strain evidence="1">CBS 190363</strain>
    </source>
</reference>
<dbReference type="EMBL" id="JANBVB010000200">
    <property type="protein sequence ID" value="KAJ2896391.1"/>
    <property type="molecule type" value="Genomic_DNA"/>
</dbReference>
<comment type="caution">
    <text evidence="1">The sequence shown here is derived from an EMBL/GenBank/DDBJ whole genome shotgun (WGS) entry which is preliminary data.</text>
</comment>
<accession>A0ACC1M6J2</accession>
<organism evidence="1 2">
    <name type="scientific">Coemansia aciculifera</name>
    <dbReference type="NCBI Taxonomy" id="417176"/>
    <lineage>
        <taxon>Eukaryota</taxon>
        <taxon>Fungi</taxon>
        <taxon>Fungi incertae sedis</taxon>
        <taxon>Zoopagomycota</taxon>
        <taxon>Kickxellomycotina</taxon>
        <taxon>Kickxellomycetes</taxon>
        <taxon>Kickxellales</taxon>
        <taxon>Kickxellaceae</taxon>
        <taxon>Coemansia</taxon>
    </lineage>
</organism>
<sequence>MHAQASHPQYLYHQQQQQQQQQQLLMNAAAPNGSWFLPNNSGLSQSLINPLVTQAGTFGQDRTTMAAAAAAVAATQQQGTQALLSHLASLAPQQPATSIVGVTQPQQPQQQQPQQQHPNYMFMAQQWQQQLQQQQQQQQQQAQHMAHSLQLESDKKGSNVTAAPSLESSFAMPPPRSAPIPLGQPSASLSSAQPRRLQEPQPSLPPNHADHNLQTPQLAGKEMNPPLTSRSTSSTTTSTPPLMSAAVAETGLRHSHNNSEPDQIPPTADTSTIPPARPASVASISPALSAAANLSKNSPKLAKGSNSKDTKHKAGITAPLKSDAAVLSPTTTVVPILITKRKTLQPMAIKKARTTPAQVVLHSGPQPCPMPASVDTAPATPLVSSIAPPLPSNQLASNKLPRAASTTSITAVEALGSAPRPPLQATTSDLPPVPLLPAQLLDALAPGILSDKEVLGRGIEQLLKFHSILVPSNDAPSLEYWTAAISDKFCDIGNIRLELGAQSYDMPVAAACGFYQRLFSEGAVVSIHVALGQPKLYRLKQNSSILSFHGVHMTTTYVNGRRVLETGDLRVIFGEDFRIRLWAFSSEDATVCLPRKRSNGTDEALTRTCEATIGRNLDWPNTQPAPKRRKTANGKQPPDECALPACALQHLEIANTMYYLQELIELQLQNKTSTLGIMDLWMKAAKPEPLTAAAAKQLTRATGSERKPRSRKKSTVIPLLPAPPPVSVSASVPVLATARSDDAEPSTSDSKAKVTLSAASPVVPALIVSKPARQQTKHL</sequence>